<reference evidence="12" key="1">
    <citation type="journal article" date="2021" name="Life">
        <title>Mitogenomics and Evolutionary History of Rodent Whipworms (Trichuris spp.) Originating from Three Biogeographic Regions.</title>
        <authorList>
            <person name="Petruzela J."/>
            <person name="Ribas A."/>
            <person name="de Bellocq J.G."/>
        </authorList>
    </citation>
    <scope>NUCLEOTIDE SEQUENCE</scope>
</reference>
<dbReference type="GO" id="GO:0045259">
    <property type="term" value="C:proton-transporting ATP synthase complex"/>
    <property type="evidence" value="ECO:0007669"/>
    <property type="project" value="UniProtKB-KW"/>
</dbReference>
<keyword evidence="3" id="KW-0813">Transport</keyword>
<dbReference type="GO" id="GO:0015986">
    <property type="term" value="P:proton motive force-driven ATP synthesis"/>
    <property type="evidence" value="ECO:0007669"/>
    <property type="project" value="InterPro"/>
</dbReference>
<sequence>MFFLMIIMVFLYYYNAFLLDNKALYSNMMYEHMSMSTMDWSTSYLITSWLSLVFFLLLYMYIPKKSYFNSRWFMLLEKVNGMNISNKHQSYAIVTTISLLIFINNMYSIMSFNWIPSTQYWFMLVITTMFLFAIWLTMIMQGGMKLFGHMVPMSWYIINFTIWMFHNLSFFIRFISLPFRMMMNLIVGCFIVEFAKSNVTMTSIISIYELFVITIQSLVFIILCNMYYVEMVMIPEWKCHQSDYSYLPSLKLKFMMKLLIFYMMNIFKK</sequence>
<feature type="transmembrane region" description="Helical" evidence="11">
    <location>
        <begin position="249"/>
        <end position="267"/>
    </location>
</feature>
<evidence type="ECO:0000256" key="10">
    <source>
        <dbReference type="ARBA" id="ARBA00023310"/>
    </source>
</evidence>
<dbReference type="Gene3D" id="1.20.120.220">
    <property type="entry name" value="ATP synthase, F0 complex, subunit A"/>
    <property type="match status" value="1"/>
</dbReference>
<evidence type="ECO:0000256" key="1">
    <source>
        <dbReference type="ARBA" id="ARBA00004141"/>
    </source>
</evidence>
<dbReference type="GO" id="GO:0015078">
    <property type="term" value="F:proton transmembrane transporter activity"/>
    <property type="evidence" value="ECO:0007669"/>
    <property type="project" value="InterPro"/>
</dbReference>
<comment type="similarity">
    <text evidence="2">Belongs to the ATPase A chain family.</text>
</comment>
<name>A0A8F5DPT3_9BILA</name>
<dbReference type="PRINTS" id="PR00123">
    <property type="entry name" value="ATPASEA"/>
</dbReference>
<keyword evidence="4" id="KW-0138">CF(0)</keyword>
<gene>
    <name evidence="12" type="primary">ATP6</name>
</gene>
<keyword evidence="6" id="KW-0375">Hydrogen ion transport</keyword>
<geneLocation type="mitochondrion" evidence="12"/>
<accession>A0A8F5DPT3</accession>
<organism evidence="12">
    <name type="scientific">Trichuris sp. ETH392</name>
    <dbReference type="NCBI Taxonomy" id="2856029"/>
    <lineage>
        <taxon>Eukaryota</taxon>
        <taxon>Metazoa</taxon>
        <taxon>Ecdysozoa</taxon>
        <taxon>Nematoda</taxon>
        <taxon>Enoplea</taxon>
        <taxon>Dorylaimia</taxon>
        <taxon>Trichinellida</taxon>
        <taxon>Trichuridae</taxon>
        <taxon>Trichuris</taxon>
    </lineage>
</organism>
<proteinExistence type="inferred from homology"/>
<keyword evidence="9 11" id="KW-0472">Membrane</keyword>
<keyword evidence="7 11" id="KW-1133">Transmembrane helix</keyword>
<dbReference type="InterPro" id="IPR035908">
    <property type="entry name" value="F0_ATP_A_sf"/>
</dbReference>
<feature type="transmembrane region" description="Helical" evidence="11">
    <location>
        <begin position="207"/>
        <end position="229"/>
    </location>
</feature>
<protein>
    <submittedName>
        <fullName evidence="12">ATP synthase membrane subunit 6</fullName>
    </submittedName>
</protein>
<evidence type="ECO:0000256" key="6">
    <source>
        <dbReference type="ARBA" id="ARBA00022781"/>
    </source>
</evidence>
<evidence type="ECO:0000256" key="7">
    <source>
        <dbReference type="ARBA" id="ARBA00022989"/>
    </source>
</evidence>
<feature type="transmembrane region" description="Helical" evidence="11">
    <location>
        <begin position="91"/>
        <end position="114"/>
    </location>
</feature>
<feature type="transmembrane region" description="Helical" evidence="11">
    <location>
        <begin position="120"/>
        <end position="139"/>
    </location>
</feature>
<evidence type="ECO:0000256" key="9">
    <source>
        <dbReference type="ARBA" id="ARBA00023136"/>
    </source>
</evidence>
<keyword evidence="12" id="KW-0496">Mitochondrion</keyword>
<dbReference type="AlphaFoldDB" id="A0A8F5DPT3"/>
<evidence type="ECO:0000313" key="12">
    <source>
        <dbReference type="EMBL" id="QXJ80317.1"/>
    </source>
</evidence>
<evidence type="ECO:0000256" key="8">
    <source>
        <dbReference type="ARBA" id="ARBA00023065"/>
    </source>
</evidence>
<comment type="subcellular location">
    <subcellularLocation>
        <location evidence="1">Membrane</location>
        <topology evidence="1">Multi-pass membrane protein</topology>
    </subcellularLocation>
</comment>
<evidence type="ECO:0000256" key="3">
    <source>
        <dbReference type="ARBA" id="ARBA00022448"/>
    </source>
</evidence>
<keyword evidence="10" id="KW-0066">ATP synthesis</keyword>
<evidence type="ECO:0000256" key="2">
    <source>
        <dbReference type="ARBA" id="ARBA00006810"/>
    </source>
</evidence>
<dbReference type="EMBL" id="MZ229686">
    <property type="protein sequence ID" value="QXJ80317.1"/>
    <property type="molecule type" value="Genomic_DNA"/>
</dbReference>
<keyword evidence="8" id="KW-0406">Ion transport</keyword>
<evidence type="ECO:0000256" key="4">
    <source>
        <dbReference type="ARBA" id="ARBA00022547"/>
    </source>
</evidence>
<evidence type="ECO:0000256" key="5">
    <source>
        <dbReference type="ARBA" id="ARBA00022692"/>
    </source>
</evidence>
<evidence type="ECO:0000256" key="11">
    <source>
        <dbReference type="SAM" id="Phobius"/>
    </source>
</evidence>
<dbReference type="SUPFAM" id="SSF81336">
    <property type="entry name" value="F1F0 ATP synthase subunit A"/>
    <property type="match status" value="1"/>
</dbReference>
<dbReference type="InterPro" id="IPR000568">
    <property type="entry name" value="ATP_synth_F0_asu"/>
</dbReference>
<keyword evidence="5 11" id="KW-0812">Transmembrane</keyword>
<feature type="transmembrane region" description="Helical" evidence="11">
    <location>
        <begin position="42"/>
        <end position="62"/>
    </location>
</feature>